<accession>A0A0L0FZN2</accession>
<proteinExistence type="predicted"/>
<reference evidence="1 2" key="1">
    <citation type="submission" date="2011-02" db="EMBL/GenBank/DDBJ databases">
        <title>The Genome Sequence of Sphaeroforma arctica JP610.</title>
        <authorList>
            <consortium name="The Broad Institute Genome Sequencing Platform"/>
            <person name="Russ C."/>
            <person name="Cuomo C."/>
            <person name="Young S.K."/>
            <person name="Zeng Q."/>
            <person name="Gargeya S."/>
            <person name="Alvarado L."/>
            <person name="Berlin A."/>
            <person name="Chapman S.B."/>
            <person name="Chen Z."/>
            <person name="Freedman E."/>
            <person name="Gellesch M."/>
            <person name="Goldberg J."/>
            <person name="Griggs A."/>
            <person name="Gujja S."/>
            <person name="Heilman E."/>
            <person name="Heiman D."/>
            <person name="Howarth C."/>
            <person name="Mehta T."/>
            <person name="Neiman D."/>
            <person name="Pearson M."/>
            <person name="Roberts A."/>
            <person name="Saif S."/>
            <person name="Shea T."/>
            <person name="Shenoy N."/>
            <person name="Sisk P."/>
            <person name="Stolte C."/>
            <person name="Sykes S."/>
            <person name="White J."/>
            <person name="Yandava C."/>
            <person name="Burger G."/>
            <person name="Gray M.W."/>
            <person name="Holland P.W.H."/>
            <person name="King N."/>
            <person name="Lang F.B.F."/>
            <person name="Roger A.J."/>
            <person name="Ruiz-Trillo I."/>
            <person name="Haas B."/>
            <person name="Nusbaum C."/>
            <person name="Birren B."/>
        </authorList>
    </citation>
    <scope>NUCLEOTIDE SEQUENCE [LARGE SCALE GENOMIC DNA]</scope>
    <source>
        <strain evidence="1 2">JP610</strain>
    </source>
</reference>
<evidence type="ECO:0000313" key="2">
    <source>
        <dbReference type="Proteomes" id="UP000054560"/>
    </source>
</evidence>
<gene>
    <name evidence="1" type="ORF">SARC_05686</name>
</gene>
<dbReference type="AlphaFoldDB" id="A0A0L0FZN2"/>
<sequence length="171" mass="19052">MGNTLNNLVEDSLVIMPVRNATGPNALTYNPATGKITYSTLGEATKENIQVYERDVEAILQGLVVKELNYTNKNKYTQPRPETLKLPILFEEWVEANHPPKPEILEGKGLYDGGDGPVGCDGMGLEELYAEYVERQSIVRYEVVNKEETHVGLIAEDVQAIALELVYDDPE</sequence>
<name>A0A0L0FZN2_9EUKA</name>
<keyword evidence="2" id="KW-1185">Reference proteome</keyword>
<organism evidence="1 2">
    <name type="scientific">Sphaeroforma arctica JP610</name>
    <dbReference type="NCBI Taxonomy" id="667725"/>
    <lineage>
        <taxon>Eukaryota</taxon>
        <taxon>Ichthyosporea</taxon>
        <taxon>Ichthyophonida</taxon>
        <taxon>Sphaeroforma</taxon>
    </lineage>
</organism>
<dbReference type="RefSeq" id="XP_014155928.1">
    <property type="nucleotide sequence ID" value="XM_014300453.1"/>
</dbReference>
<dbReference type="Proteomes" id="UP000054560">
    <property type="component" value="Unassembled WGS sequence"/>
</dbReference>
<dbReference type="EMBL" id="KQ241967">
    <property type="protein sequence ID" value="KNC82026.1"/>
    <property type="molecule type" value="Genomic_DNA"/>
</dbReference>
<dbReference type="GeneID" id="25906190"/>
<protein>
    <recommendedName>
        <fullName evidence="3">Peptidase S74 domain-containing protein</fullName>
    </recommendedName>
</protein>
<evidence type="ECO:0000313" key="1">
    <source>
        <dbReference type="EMBL" id="KNC82026.1"/>
    </source>
</evidence>
<evidence type="ECO:0008006" key="3">
    <source>
        <dbReference type="Google" id="ProtNLM"/>
    </source>
</evidence>